<feature type="transmembrane region" description="Helical" evidence="1">
    <location>
        <begin position="94"/>
        <end position="116"/>
    </location>
</feature>
<name>A0ABS2RBB6_9BACI</name>
<evidence type="ECO:0008006" key="4">
    <source>
        <dbReference type="Google" id="ProtNLM"/>
    </source>
</evidence>
<dbReference type="EMBL" id="JAFBFH010000036">
    <property type="protein sequence ID" value="MBM7716963.1"/>
    <property type="molecule type" value="Genomic_DNA"/>
</dbReference>
<protein>
    <recommendedName>
        <fullName evidence="4">Group-specific protein</fullName>
    </recommendedName>
</protein>
<feature type="transmembrane region" description="Helical" evidence="1">
    <location>
        <begin position="27"/>
        <end position="46"/>
    </location>
</feature>
<dbReference type="InterPro" id="IPR048147">
    <property type="entry name" value="CBO0543-like"/>
</dbReference>
<dbReference type="Proteomes" id="UP000823485">
    <property type="component" value="Unassembled WGS sequence"/>
</dbReference>
<accession>A0ABS2RBB6</accession>
<keyword evidence="3" id="KW-1185">Reference proteome</keyword>
<comment type="caution">
    <text evidence="2">The sequence shown here is derived from an EMBL/GenBank/DDBJ whole genome shotgun (WGS) entry which is preliminary data.</text>
</comment>
<organism evidence="2 3">
    <name type="scientific">Siminovitchia thermophila</name>
    <dbReference type="NCBI Taxonomy" id="1245522"/>
    <lineage>
        <taxon>Bacteria</taxon>
        <taxon>Bacillati</taxon>
        <taxon>Bacillota</taxon>
        <taxon>Bacilli</taxon>
        <taxon>Bacillales</taxon>
        <taxon>Bacillaceae</taxon>
        <taxon>Siminovitchia</taxon>
    </lineage>
</organism>
<evidence type="ECO:0000256" key="1">
    <source>
        <dbReference type="SAM" id="Phobius"/>
    </source>
</evidence>
<keyword evidence="1" id="KW-0812">Transmembrane</keyword>
<evidence type="ECO:0000313" key="3">
    <source>
        <dbReference type="Proteomes" id="UP000823485"/>
    </source>
</evidence>
<evidence type="ECO:0000313" key="2">
    <source>
        <dbReference type="EMBL" id="MBM7716963.1"/>
    </source>
</evidence>
<sequence>MITVKRWKISSLRPPPKQHFRNRRPSYFTAIVFGCLIATYLDLLLVGKGLYEFPKRPFSDVFPIDVFFTLVALPLFTLLFLYMGKHMSRKGRCLFYLGLGLAAAVFEMLAESAGLLRHTESWHHWYSTIGYFLFMYLVWMVSQGVRVNK</sequence>
<feature type="transmembrane region" description="Helical" evidence="1">
    <location>
        <begin position="66"/>
        <end position="82"/>
    </location>
</feature>
<feature type="transmembrane region" description="Helical" evidence="1">
    <location>
        <begin position="122"/>
        <end position="141"/>
    </location>
</feature>
<keyword evidence="1" id="KW-1133">Transmembrane helix</keyword>
<keyword evidence="1" id="KW-0472">Membrane</keyword>
<dbReference type="NCBIfam" id="NF041644">
    <property type="entry name" value="CBO0543_fam"/>
    <property type="match status" value="1"/>
</dbReference>
<dbReference type="RefSeq" id="WP_077109351.1">
    <property type="nucleotide sequence ID" value="NZ_JAFBFH010000036.1"/>
</dbReference>
<proteinExistence type="predicted"/>
<gene>
    <name evidence="2" type="ORF">JOC94_003987</name>
</gene>
<dbReference type="PROSITE" id="PS51257">
    <property type="entry name" value="PROKAR_LIPOPROTEIN"/>
    <property type="match status" value="1"/>
</dbReference>
<reference evidence="2 3" key="1">
    <citation type="submission" date="2021-01" db="EMBL/GenBank/DDBJ databases">
        <title>Genomic Encyclopedia of Type Strains, Phase IV (KMG-IV): sequencing the most valuable type-strain genomes for metagenomic binning, comparative biology and taxonomic classification.</title>
        <authorList>
            <person name="Goeker M."/>
        </authorList>
    </citation>
    <scope>NUCLEOTIDE SEQUENCE [LARGE SCALE GENOMIC DNA]</scope>
    <source>
        <strain evidence="2 3">DSM 105453</strain>
    </source>
</reference>